<evidence type="ECO:0000313" key="2">
    <source>
        <dbReference type="Proteomes" id="UP000271548"/>
    </source>
</evidence>
<reference evidence="1 2" key="1">
    <citation type="submission" date="2018-09" db="EMBL/GenBank/DDBJ databases">
        <title>Micromonospora sp. nov. MS1-9, isolated from a root of Musa sp.</title>
        <authorList>
            <person name="Kuncharoen N."/>
            <person name="Kudo T."/>
            <person name="Ohkuma M."/>
            <person name="Yuki M."/>
            <person name="Tanasupawat S."/>
        </authorList>
    </citation>
    <scope>NUCLEOTIDE SEQUENCE [LARGE SCALE GENOMIC DNA]</scope>
    <source>
        <strain evidence="1 2">NGC1-4</strain>
    </source>
</reference>
<sequence length="186" mass="20622">MEFLSHTGSGFTGAPLGCSMVEKRRTMVMTGPATLIGAFLRASVQNQKAERDELRASLIATRWCDAGGVIDEAFAGALREKFGEQPSLHQIRKFTLRFFWTYKSAKRICTPEQVELTLRWGVGEKVSLDQIDGRVLEAVKMLALAAVVADLELSPSELDELLAQAERRAYVTGYRATLRDQPLLST</sequence>
<dbReference type="Proteomes" id="UP000271548">
    <property type="component" value="Unassembled WGS sequence"/>
</dbReference>
<comment type="caution">
    <text evidence="1">The sequence shown here is derived from an EMBL/GenBank/DDBJ whole genome shotgun (WGS) entry which is preliminary data.</text>
</comment>
<protein>
    <recommendedName>
        <fullName evidence="3">Co-chaperone DjlA N-terminal domain-containing protein</fullName>
    </recommendedName>
</protein>
<dbReference type="RefSeq" id="WP_120674009.1">
    <property type="nucleotide sequence ID" value="NZ_RAZS01000002.1"/>
</dbReference>
<keyword evidence="2" id="KW-1185">Reference proteome</keyword>
<accession>A0ABX9RH69</accession>
<organism evidence="1 2">
    <name type="scientific">Micromonospora musae</name>
    <dbReference type="NCBI Taxonomy" id="1894970"/>
    <lineage>
        <taxon>Bacteria</taxon>
        <taxon>Bacillati</taxon>
        <taxon>Actinomycetota</taxon>
        <taxon>Actinomycetes</taxon>
        <taxon>Micromonosporales</taxon>
        <taxon>Micromonosporaceae</taxon>
        <taxon>Micromonospora</taxon>
    </lineage>
</organism>
<evidence type="ECO:0000313" key="1">
    <source>
        <dbReference type="EMBL" id="RKN21993.1"/>
    </source>
</evidence>
<evidence type="ECO:0008006" key="3">
    <source>
        <dbReference type="Google" id="ProtNLM"/>
    </source>
</evidence>
<dbReference type="EMBL" id="RAZS01000002">
    <property type="protein sequence ID" value="RKN21993.1"/>
    <property type="molecule type" value="Genomic_DNA"/>
</dbReference>
<name>A0ABX9RH69_9ACTN</name>
<proteinExistence type="predicted"/>
<gene>
    <name evidence="1" type="ORF">D7147_04385</name>
</gene>